<dbReference type="RefSeq" id="WP_095978377.1">
    <property type="nucleotide sequence ID" value="NZ_CP022163.1"/>
</dbReference>
<dbReference type="GO" id="GO:0006355">
    <property type="term" value="P:regulation of DNA-templated transcription"/>
    <property type="evidence" value="ECO:0007669"/>
    <property type="project" value="InterPro"/>
</dbReference>
<keyword evidence="1" id="KW-0805">Transcription regulation</keyword>
<dbReference type="AlphaFoldDB" id="A0A250IDD9"/>
<dbReference type="InterPro" id="IPR029016">
    <property type="entry name" value="GAF-like_dom_sf"/>
</dbReference>
<name>A0A250IDD9_9BACT</name>
<dbReference type="KEGG" id="mbd:MEBOL_003314"/>
<dbReference type="Proteomes" id="UP000217289">
    <property type="component" value="Chromosome"/>
</dbReference>
<feature type="domain" description="HTH luxR-type" evidence="3">
    <location>
        <begin position="300"/>
        <end position="357"/>
    </location>
</feature>
<dbReference type="SUPFAM" id="SSF46894">
    <property type="entry name" value="C-terminal effector domain of the bipartite response regulators"/>
    <property type="match status" value="1"/>
</dbReference>
<dbReference type="InterPro" id="IPR016032">
    <property type="entry name" value="Sig_transdc_resp-reg_C-effctor"/>
</dbReference>
<organism evidence="4 5">
    <name type="scientific">Melittangium boletus DSM 14713</name>
    <dbReference type="NCBI Taxonomy" id="1294270"/>
    <lineage>
        <taxon>Bacteria</taxon>
        <taxon>Pseudomonadati</taxon>
        <taxon>Myxococcota</taxon>
        <taxon>Myxococcia</taxon>
        <taxon>Myxococcales</taxon>
        <taxon>Cystobacterineae</taxon>
        <taxon>Archangiaceae</taxon>
        <taxon>Melittangium</taxon>
    </lineage>
</organism>
<dbReference type="Gene3D" id="1.10.10.10">
    <property type="entry name" value="Winged helix-like DNA-binding domain superfamily/Winged helix DNA-binding domain"/>
    <property type="match status" value="1"/>
</dbReference>
<dbReference type="SMART" id="SM00421">
    <property type="entry name" value="HTH_LUXR"/>
    <property type="match status" value="1"/>
</dbReference>
<sequence>MDPWSRFKPEEQKLALGVVDDFGSSLELETMFSNARERLSQLIPMEALALCVSRPGDALGYDWVPFGLSSSFFQHYPEVAPHDFVRSSTTRLPNQALRDSQMVPRDALIRNPMYERLRELGQPIEHCMSVSLWVSPEWHGGLTFYRARRRPFSQHHQALLQWLTPRLARAIGHCRTFGETRTHAALLRAVAERQGAVILVRGTGLDDWTPTASATALLEEWFPPSERVAGIPQEFRTRLACLAKRGGGLDDGPLVWIKRDTDKDLKVTFEPLPTLGGEARSWLIQLEERRLSIPFPRSWRGKLSPKETEVVSLAFLFWDYQSIAEELEIKLNTVKQHIESACNKLGAYNLKRLMALALRDS</sequence>
<dbReference type="Gene3D" id="3.30.450.40">
    <property type="match status" value="1"/>
</dbReference>
<accession>A0A250IDD9</accession>
<dbReference type="GO" id="GO:0003677">
    <property type="term" value="F:DNA binding"/>
    <property type="evidence" value="ECO:0007669"/>
    <property type="project" value="InterPro"/>
</dbReference>
<dbReference type="SUPFAM" id="SSF55781">
    <property type="entry name" value="GAF domain-like"/>
    <property type="match status" value="1"/>
</dbReference>
<evidence type="ECO:0000256" key="2">
    <source>
        <dbReference type="ARBA" id="ARBA00023163"/>
    </source>
</evidence>
<evidence type="ECO:0000259" key="3">
    <source>
        <dbReference type="SMART" id="SM00421"/>
    </source>
</evidence>
<dbReference type="InterPro" id="IPR000792">
    <property type="entry name" value="Tscrpt_reg_LuxR_C"/>
</dbReference>
<keyword evidence="2" id="KW-0804">Transcription</keyword>
<evidence type="ECO:0000313" key="4">
    <source>
        <dbReference type="EMBL" id="ATB29859.1"/>
    </source>
</evidence>
<gene>
    <name evidence="4" type="ORF">MEBOL_003314</name>
</gene>
<proteinExistence type="predicted"/>
<dbReference type="Pfam" id="PF00196">
    <property type="entry name" value="GerE"/>
    <property type="match status" value="1"/>
</dbReference>
<keyword evidence="5" id="KW-1185">Reference proteome</keyword>
<reference evidence="4 5" key="1">
    <citation type="submission" date="2017-06" db="EMBL/GenBank/DDBJ databases">
        <authorList>
            <person name="Kim H.J."/>
            <person name="Triplett B.A."/>
        </authorList>
    </citation>
    <scope>NUCLEOTIDE SEQUENCE [LARGE SCALE GENOMIC DNA]</scope>
    <source>
        <strain evidence="4 5">DSM 14713</strain>
    </source>
</reference>
<dbReference type="OrthoDB" id="5486937at2"/>
<dbReference type="InterPro" id="IPR036388">
    <property type="entry name" value="WH-like_DNA-bd_sf"/>
</dbReference>
<evidence type="ECO:0000256" key="1">
    <source>
        <dbReference type="ARBA" id="ARBA00023015"/>
    </source>
</evidence>
<dbReference type="EMBL" id="CP022163">
    <property type="protein sequence ID" value="ATB29859.1"/>
    <property type="molecule type" value="Genomic_DNA"/>
</dbReference>
<protein>
    <submittedName>
        <fullName evidence="4">LuxR family transcriptional regulator</fullName>
    </submittedName>
</protein>
<evidence type="ECO:0000313" key="5">
    <source>
        <dbReference type="Proteomes" id="UP000217289"/>
    </source>
</evidence>